<name>A0A1V0M643_PSEAI</name>
<dbReference type="EMBL" id="KY494864">
    <property type="protein sequence ID" value="ARD70364.1"/>
    <property type="molecule type" value="Genomic_DNA"/>
</dbReference>
<organism evidence="1">
    <name type="scientific">Pseudomonas aeruginosa</name>
    <dbReference type="NCBI Taxonomy" id="287"/>
    <lineage>
        <taxon>Bacteria</taxon>
        <taxon>Pseudomonadati</taxon>
        <taxon>Pseudomonadota</taxon>
        <taxon>Gammaproteobacteria</taxon>
        <taxon>Pseudomonadales</taxon>
        <taxon>Pseudomonadaceae</taxon>
        <taxon>Pseudomonas</taxon>
    </lineage>
</organism>
<sequence>MIFISWWHRSSSITMGVLKLESHHMKRLRELQKAHPLWEISITRGTHLRFSRPGCPPVFASYTPSDWRADKDLARKLRLAERSCPTSTIATAA</sequence>
<reference evidence="1" key="1">
    <citation type="submission" date="2017-01" db="EMBL/GenBank/DDBJ databases">
        <title>Complete nucleotide sequence of an IncP-2 blaVIM-2-harboring megaplasmid from Pseudomonas aeruginosa.</title>
        <authorList>
            <person name="Botelho J."/>
            <person name="Grosso F."/>
            <person name="Mabrouk A."/>
            <person name="Peixe L."/>
        </authorList>
    </citation>
    <scope>NUCLEOTIDE SEQUENCE</scope>
    <source>
        <strain evidence="1">FFUP_PS_37</strain>
        <plasmid evidence="1">pJB37</plasmid>
    </source>
</reference>
<evidence type="ECO:0000313" key="1">
    <source>
        <dbReference type="EMBL" id="ARD70364.1"/>
    </source>
</evidence>
<accession>A0A1V0M643</accession>
<protein>
    <submittedName>
        <fullName evidence="1">Uncharacterized protein</fullName>
    </submittedName>
</protein>
<geneLocation type="plasmid" evidence="1">
    <name>pJB37</name>
</geneLocation>
<proteinExistence type="predicted"/>
<dbReference type="AlphaFoldDB" id="A0A1V0M643"/>
<keyword evidence="1" id="KW-0614">Plasmid</keyword>